<comment type="catalytic activity">
    <reaction evidence="1">
        <text>ATP + protein L-histidine = ADP + protein N-phospho-L-histidine.</text>
        <dbReference type="EC" id="2.7.13.3"/>
    </reaction>
</comment>
<dbReference type="GO" id="GO:0004673">
    <property type="term" value="F:protein histidine kinase activity"/>
    <property type="evidence" value="ECO:0007669"/>
    <property type="project" value="UniProtKB-EC"/>
</dbReference>
<dbReference type="CDD" id="cd00130">
    <property type="entry name" value="PAS"/>
    <property type="match status" value="4"/>
</dbReference>
<proteinExistence type="predicted"/>
<dbReference type="InterPro" id="IPR035965">
    <property type="entry name" value="PAS-like_dom_sf"/>
</dbReference>
<keyword evidence="3" id="KW-0597">Phosphoprotein</keyword>
<evidence type="ECO:0000313" key="10">
    <source>
        <dbReference type="Proteomes" id="UP000280368"/>
    </source>
</evidence>
<sequence length="1032" mass="118319">MGKLSNLEANIIFDAAQKDTFNFYTTMASEISVCPISFVSLFTNQESVLLSSYGLADIDSIKDFDFLRNNFTKSTSDVIIEDTRIDPLYSKLSLGESNPKIIFYAAIPLFDFAGIVIGSLCVIDLHCRKLSNQQLEFLQKLALQIAISIEVRKNQFDLESKNNTLIEANTLLEIIQDSNQIGIWEIDVNTMKTSWNDFVYDILEVPKDFNQDLKNDLNFYHHDYREIISNAVSNAIIYKTPFDVICLLVTAKENNKWARVIGKRVGEKIIGSFQDITAIKERELKFEGIFDSTMTFIGFLNTEGILLEVNKTALNVAGIKKEDVIGKYFWDCYWWQISEKAQEELKVNFKKALAGQEVSYEVRINIANEQTTTLLFSLRPLFNEQGKVLFIIPQGREVEELVIARDRFKNVLDGTNVGTWEWKVQTGESIFNERWAEIVGYTLAELEPINIDTWFRLAHPDDLEESTRRTQLCFDRKTEFYEIETRMRHKSGTWVWVRDHGKVIEWTENNMPLTMFGTHEDITKRKIEELEISYQRKNLNALYKLSPIGIALNDYETGEFIDVNEKLFESSGYSKKEFLALRYSDVTPKEFQHLDLIAIQQMEQKSGYDKYQKEYIRKDGSRYPVLLSGVVIEDLSGKKLVWSFIQDISEEKAAEQKLNDAIIRMQAVLNATTEVVIIETDIDGKITLFNSGAEIMLGYKADEVVGNETPEIIHVPKEIVANSLKLFEKYNEEIRGFESLIYEIGRGESVTKEWTYKRKDGSKFPVLLSVSPVIKNNNVTGYLGVATDISALKKVENEIKSLLDITKEQNNRLKNFANIVSHNLRSHSGGISGLIDLLISEFPEIDENEISILLKHGADNLQQTVDDLIDVVKINLSEIKSEEIRVFDFVEKNIQSLALQIKKTNFLINNQVEKEVLIQGIPAYIDSIILNFISNAIKYQSQERESYLNIHTYEEDNFVVLNFVDNGLGINLDKYGDKIFGMYKTFHQYEDSRGIGLFISKNQVESLGGKIEVLSEENVGTTFKIKFPLHKS</sequence>
<dbReference type="Pfam" id="PF01590">
    <property type="entry name" value="GAF"/>
    <property type="match status" value="1"/>
</dbReference>
<feature type="domain" description="PAC" evidence="8">
    <location>
        <begin position="609"/>
        <end position="660"/>
    </location>
</feature>
<dbReference type="Gene3D" id="2.10.70.100">
    <property type="match status" value="1"/>
</dbReference>
<dbReference type="PROSITE" id="PS50109">
    <property type="entry name" value="HIS_KIN"/>
    <property type="match status" value="1"/>
</dbReference>
<dbReference type="PRINTS" id="PR00344">
    <property type="entry name" value="BCTRLSENSOR"/>
</dbReference>
<feature type="domain" description="PAC" evidence="8">
    <location>
        <begin position="750"/>
        <end position="801"/>
    </location>
</feature>
<accession>A0A3L9ZFD4</accession>
<dbReference type="SUPFAM" id="SSF55781">
    <property type="entry name" value="GAF domain-like"/>
    <property type="match status" value="1"/>
</dbReference>
<dbReference type="InterPro" id="IPR003594">
    <property type="entry name" value="HATPase_dom"/>
</dbReference>
<organism evidence="9 10">
    <name type="scientific">Flavobacterium weaverense</name>
    <dbReference type="NCBI Taxonomy" id="271156"/>
    <lineage>
        <taxon>Bacteria</taxon>
        <taxon>Pseudomonadati</taxon>
        <taxon>Bacteroidota</taxon>
        <taxon>Flavobacteriia</taxon>
        <taxon>Flavobacteriales</taxon>
        <taxon>Flavobacteriaceae</taxon>
        <taxon>Flavobacterium</taxon>
    </lineage>
</organism>
<feature type="domain" description="PAC" evidence="8">
    <location>
        <begin position="481"/>
        <end position="534"/>
    </location>
</feature>
<evidence type="ECO:0000256" key="5">
    <source>
        <dbReference type="ARBA" id="ARBA00022777"/>
    </source>
</evidence>
<gene>
    <name evidence="9" type="ORF">BC961_3061</name>
</gene>
<protein>
    <recommendedName>
        <fullName evidence="2">histidine kinase</fullName>
        <ecNumber evidence="2">2.7.13.3</ecNumber>
    </recommendedName>
</protein>
<dbReference type="InterPro" id="IPR036890">
    <property type="entry name" value="HATPase_C_sf"/>
</dbReference>
<keyword evidence="10" id="KW-1185">Reference proteome</keyword>
<dbReference type="Proteomes" id="UP000280368">
    <property type="component" value="Unassembled WGS sequence"/>
</dbReference>
<dbReference type="Pfam" id="PF13426">
    <property type="entry name" value="PAS_9"/>
    <property type="match status" value="2"/>
</dbReference>
<dbReference type="InterPro" id="IPR029016">
    <property type="entry name" value="GAF-like_dom_sf"/>
</dbReference>
<evidence type="ECO:0000259" key="7">
    <source>
        <dbReference type="PROSITE" id="PS50112"/>
    </source>
</evidence>
<dbReference type="SUPFAM" id="SSF55874">
    <property type="entry name" value="ATPase domain of HSP90 chaperone/DNA topoisomerase II/histidine kinase"/>
    <property type="match status" value="1"/>
</dbReference>
<dbReference type="PROSITE" id="PS50113">
    <property type="entry name" value="PAC"/>
    <property type="match status" value="3"/>
</dbReference>
<dbReference type="EC" id="2.7.13.3" evidence="2"/>
<feature type="domain" description="PAS" evidence="7">
    <location>
        <begin position="282"/>
        <end position="356"/>
    </location>
</feature>
<dbReference type="InterPro" id="IPR000014">
    <property type="entry name" value="PAS"/>
</dbReference>
<keyword evidence="5" id="KW-0418">Kinase</keyword>
<evidence type="ECO:0000259" key="8">
    <source>
        <dbReference type="PROSITE" id="PS50113"/>
    </source>
</evidence>
<reference evidence="9 10" key="1">
    <citation type="submission" date="2018-10" db="EMBL/GenBank/DDBJ databases">
        <title>Genomic Encyclopedia of Archaeal and Bacterial Type Strains, Phase II (KMG-II): from individual species to whole genera.</title>
        <authorList>
            <person name="Goeker M."/>
        </authorList>
    </citation>
    <scope>NUCLEOTIDE SEQUENCE [LARGE SCALE GENOMIC DNA]</scope>
    <source>
        <strain evidence="9 10">DSM 19727</strain>
    </source>
</reference>
<evidence type="ECO:0000256" key="2">
    <source>
        <dbReference type="ARBA" id="ARBA00012438"/>
    </source>
</evidence>
<dbReference type="InterPro" id="IPR005467">
    <property type="entry name" value="His_kinase_dom"/>
</dbReference>
<dbReference type="InterPro" id="IPR004358">
    <property type="entry name" value="Sig_transdc_His_kin-like_C"/>
</dbReference>
<dbReference type="Pfam" id="PF08448">
    <property type="entry name" value="PAS_4"/>
    <property type="match status" value="1"/>
</dbReference>
<dbReference type="Gene3D" id="3.30.450.40">
    <property type="match status" value="1"/>
</dbReference>
<evidence type="ECO:0000259" key="6">
    <source>
        <dbReference type="PROSITE" id="PS50109"/>
    </source>
</evidence>
<dbReference type="RefSeq" id="WP_121926602.1">
    <property type="nucleotide sequence ID" value="NZ_CBCSGA010000016.1"/>
</dbReference>
<evidence type="ECO:0000256" key="3">
    <source>
        <dbReference type="ARBA" id="ARBA00022553"/>
    </source>
</evidence>
<dbReference type="InterPro" id="IPR052162">
    <property type="entry name" value="Sensor_kinase/Photoreceptor"/>
</dbReference>
<dbReference type="SUPFAM" id="SSF55785">
    <property type="entry name" value="PYP-like sensor domain (PAS domain)"/>
    <property type="match status" value="5"/>
</dbReference>
<dbReference type="InterPro" id="IPR003018">
    <property type="entry name" value="GAF"/>
</dbReference>
<feature type="domain" description="PAS" evidence="7">
    <location>
        <begin position="661"/>
        <end position="714"/>
    </location>
</feature>
<dbReference type="InterPro" id="IPR013655">
    <property type="entry name" value="PAS_fold_3"/>
</dbReference>
<dbReference type="Pfam" id="PF02518">
    <property type="entry name" value="HATPase_c"/>
    <property type="match status" value="1"/>
</dbReference>
<name>A0A3L9ZFD4_9FLAO</name>
<dbReference type="AlphaFoldDB" id="A0A3L9ZFD4"/>
<evidence type="ECO:0000313" key="9">
    <source>
        <dbReference type="EMBL" id="RMA71671.1"/>
    </source>
</evidence>
<dbReference type="PANTHER" id="PTHR43304:SF1">
    <property type="entry name" value="PAC DOMAIN-CONTAINING PROTEIN"/>
    <property type="match status" value="1"/>
</dbReference>
<evidence type="ECO:0000256" key="4">
    <source>
        <dbReference type="ARBA" id="ARBA00022679"/>
    </source>
</evidence>
<dbReference type="InterPro" id="IPR000700">
    <property type="entry name" value="PAS-assoc_C"/>
</dbReference>
<keyword evidence="4" id="KW-0808">Transferase</keyword>
<dbReference type="InterPro" id="IPR013656">
    <property type="entry name" value="PAS_4"/>
</dbReference>
<dbReference type="OrthoDB" id="5522855at2"/>
<dbReference type="EMBL" id="REFH01000014">
    <property type="protein sequence ID" value="RMA71671.1"/>
    <property type="molecule type" value="Genomic_DNA"/>
</dbReference>
<dbReference type="SMART" id="SM00086">
    <property type="entry name" value="PAC"/>
    <property type="match status" value="4"/>
</dbReference>
<comment type="caution">
    <text evidence="9">The sequence shown here is derived from an EMBL/GenBank/DDBJ whole genome shotgun (WGS) entry which is preliminary data.</text>
</comment>
<dbReference type="InterPro" id="IPR001610">
    <property type="entry name" value="PAC"/>
</dbReference>
<dbReference type="PROSITE" id="PS50112">
    <property type="entry name" value="PAS"/>
    <property type="match status" value="2"/>
</dbReference>
<evidence type="ECO:0000256" key="1">
    <source>
        <dbReference type="ARBA" id="ARBA00000085"/>
    </source>
</evidence>
<dbReference type="SMART" id="SM00387">
    <property type="entry name" value="HATPase_c"/>
    <property type="match status" value="1"/>
</dbReference>
<dbReference type="Gene3D" id="1.10.287.130">
    <property type="match status" value="1"/>
</dbReference>
<dbReference type="NCBIfam" id="TIGR00229">
    <property type="entry name" value="sensory_box"/>
    <property type="match status" value="4"/>
</dbReference>
<dbReference type="PANTHER" id="PTHR43304">
    <property type="entry name" value="PHYTOCHROME-LIKE PROTEIN CPH1"/>
    <property type="match status" value="1"/>
</dbReference>
<feature type="domain" description="Histidine kinase" evidence="6">
    <location>
        <begin position="819"/>
        <end position="1031"/>
    </location>
</feature>
<dbReference type="Gene3D" id="3.30.450.20">
    <property type="entry name" value="PAS domain"/>
    <property type="match status" value="5"/>
</dbReference>
<dbReference type="SMART" id="SM00091">
    <property type="entry name" value="PAS"/>
    <property type="match status" value="5"/>
</dbReference>
<dbReference type="Pfam" id="PF08447">
    <property type="entry name" value="PAS_3"/>
    <property type="match status" value="1"/>
</dbReference>
<dbReference type="Gene3D" id="3.30.565.10">
    <property type="entry name" value="Histidine kinase-like ATPase, C-terminal domain"/>
    <property type="match status" value="1"/>
</dbReference>